<dbReference type="PANTHER" id="PTHR21180">
    <property type="entry name" value="ENDONUCLEASE/EXONUCLEASE/PHOSPHATASE FAMILY DOMAIN-CONTAINING PROTEIN 1"/>
    <property type="match status" value="1"/>
</dbReference>
<sequence length="421" mass="47815">MDNKITDKLRILADAAKYDVSCSSSGGKRKNENKGLGNAEGMGICHSYTEDGRCVSLLKILLTNFCIFDCAYCVTRKSNDIKRAAFTVQEVVDLTINFYRRNYIEGLFLSSGIFKNADYTMERLVRVAKKLRQEEKFNGYIHLKTIPGASEELIKEAGLYADRLSVNIELPSEKSLKQLAPEKNYAEVLQPMGAISKQLVLAKEEQKLFKSAPAFAPAGQSTQLIVGASAEDDRQILQLSNQLYKGYNLKRVYYSGYVPISTDIRLPIITEPPIIRENRIYQADWLMRFYGFDVQEIVDEQHPNLDLDIDPKLSWALRNRHAFPVELNTADYELILRVPGIGVKSAKKIVSARRFAPLQFDHLRKMGVVLKRAKYFVTCQTKSLQRQDFDSHYIRQKILFGGGSVRSALLTQQLDLFQQAS</sequence>
<evidence type="ECO:0000256" key="3">
    <source>
        <dbReference type="ARBA" id="ARBA00022723"/>
    </source>
</evidence>
<dbReference type="SFLD" id="SFLDG01102">
    <property type="entry name" value="Uncharacterised_Radical_SAM_Su"/>
    <property type="match status" value="1"/>
</dbReference>
<dbReference type="InterPro" id="IPR007197">
    <property type="entry name" value="rSAM"/>
</dbReference>
<gene>
    <name evidence="7" type="ORF">FVR03_07290</name>
</gene>
<dbReference type="SFLD" id="SFLDS00029">
    <property type="entry name" value="Radical_SAM"/>
    <property type="match status" value="1"/>
</dbReference>
<dbReference type="RefSeq" id="WP_147921079.1">
    <property type="nucleotide sequence ID" value="NZ_VRTY01000020.1"/>
</dbReference>
<dbReference type="CDD" id="cd01335">
    <property type="entry name" value="Radical_SAM"/>
    <property type="match status" value="1"/>
</dbReference>
<dbReference type="OrthoDB" id="9801154at2"/>
<comment type="cofactor">
    <cofactor evidence="1">
        <name>[4Fe-4S] cluster</name>
        <dbReference type="ChEBI" id="CHEBI:49883"/>
    </cofactor>
</comment>
<evidence type="ECO:0000259" key="6">
    <source>
        <dbReference type="SMART" id="SM00729"/>
    </source>
</evidence>
<dbReference type="InterPro" id="IPR058240">
    <property type="entry name" value="rSAM_sf"/>
</dbReference>
<dbReference type="EMBL" id="VRTY01000020">
    <property type="protein sequence ID" value="TXK49014.1"/>
    <property type="molecule type" value="Genomic_DNA"/>
</dbReference>
<dbReference type="PANTHER" id="PTHR21180:SF9">
    <property type="entry name" value="TYPE II SECRETION SYSTEM PROTEIN K"/>
    <property type="match status" value="1"/>
</dbReference>
<feature type="domain" description="Elp3/MiaA/NifB-like radical SAM core" evidence="6">
    <location>
        <begin position="56"/>
        <end position="282"/>
    </location>
</feature>
<dbReference type="Pfam" id="PF04055">
    <property type="entry name" value="Radical_SAM"/>
    <property type="match status" value="1"/>
</dbReference>
<dbReference type="InterPro" id="IPR010994">
    <property type="entry name" value="RuvA_2-like"/>
</dbReference>
<evidence type="ECO:0000256" key="2">
    <source>
        <dbReference type="ARBA" id="ARBA00022691"/>
    </source>
</evidence>
<comment type="caution">
    <text evidence="7">The sequence shown here is derived from an EMBL/GenBank/DDBJ whole genome shotgun (WGS) entry which is preliminary data.</text>
</comment>
<evidence type="ECO:0000256" key="5">
    <source>
        <dbReference type="ARBA" id="ARBA00023014"/>
    </source>
</evidence>
<keyword evidence="3" id="KW-0479">Metal-binding</keyword>
<keyword evidence="8" id="KW-1185">Reference proteome</keyword>
<dbReference type="InterPro" id="IPR013785">
    <property type="entry name" value="Aldolase_TIM"/>
</dbReference>
<keyword evidence="2" id="KW-0949">S-adenosyl-L-methionine</keyword>
<dbReference type="InterPro" id="IPR006638">
    <property type="entry name" value="Elp3/MiaA/NifB-like_rSAM"/>
</dbReference>
<dbReference type="GO" id="GO:0046872">
    <property type="term" value="F:metal ion binding"/>
    <property type="evidence" value="ECO:0007669"/>
    <property type="project" value="UniProtKB-KW"/>
</dbReference>
<evidence type="ECO:0000313" key="8">
    <source>
        <dbReference type="Proteomes" id="UP000321926"/>
    </source>
</evidence>
<dbReference type="InterPro" id="IPR023874">
    <property type="entry name" value="DNA_rSAM_put"/>
</dbReference>
<dbReference type="Gene3D" id="1.10.150.320">
    <property type="entry name" value="Photosystem II 12 kDa extrinsic protein"/>
    <property type="match status" value="1"/>
</dbReference>
<evidence type="ECO:0000256" key="4">
    <source>
        <dbReference type="ARBA" id="ARBA00023004"/>
    </source>
</evidence>
<reference evidence="7 8" key="1">
    <citation type="submission" date="2019-08" db="EMBL/GenBank/DDBJ databases">
        <authorList>
            <person name="Shi S."/>
        </authorList>
    </citation>
    <scope>NUCLEOTIDE SEQUENCE [LARGE SCALE GENOMIC DNA]</scope>
    <source>
        <strain evidence="7 8">GY10130</strain>
    </source>
</reference>
<dbReference type="SUPFAM" id="SSF102114">
    <property type="entry name" value="Radical SAM enzymes"/>
    <property type="match status" value="1"/>
</dbReference>
<dbReference type="InterPro" id="IPR051675">
    <property type="entry name" value="Endo/Exo/Phosphatase_dom_1"/>
</dbReference>
<dbReference type="AlphaFoldDB" id="A0A5C8KBD9"/>
<evidence type="ECO:0000256" key="1">
    <source>
        <dbReference type="ARBA" id="ARBA00001966"/>
    </source>
</evidence>
<organism evidence="7 8">
    <name type="scientific">Pontibacter qinzhouensis</name>
    <dbReference type="NCBI Taxonomy" id="2603253"/>
    <lineage>
        <taxon>Bacteria</taxon>
        <taxon>Pseudomonadati</taxon>
        <taxon>Bacteroidota</taxon>
        <taxon>Cytophagia</taxon>
        <taxon>Cytophagales</taxon>
        <taxon>Hymenobacteraceae</taxon>
        <taxon>Pontibacter</taxon>
    </lineage>
</organism>
<dbReference type="GO" id="GO:0051536">
    <property type="term" value="F:iron-sulfur cluster binding"/>
    <property type="evidence" value="ECO:0007669"/>
    <property type="project" value="UniProtKB-KW"/>
</dbReference>
<dbReference type="Proteomes" id="UP000321926">
    <property type="component" value="Unassembled WGS sequence"/>
</dbReference>
<dbReference type="SMART" id="SM00729">
    <property type="entry name" value="Elp3"/>
    <property type="match status" value="1"/>
</dbReference>
<keyword evidence="4" id="KW-0408">Iron</keyword>
<dbReference type="Gene3D" id="3.20.20.70">
    <property type="entry name" value="Aldolase class I"/>
    <property type="match status" value="1"/>
</dbReference>
<dbReference type="SUPFAM" id="SSF47781">
    <property type="entry name" value="RuvA domain 2-like"/>
    <property type="match status" value="1"/>
</dbReference>
<evidence type="ECO:0000313" key="7">
    <source>
        <dbReference type="EMBL" id="TXK49014.1"/>
    </source>
</evidence>
<proteinExistence type="predicted"/>
<dbReference type="Pfam" id="PF12836">
    <property type="entry name" value="HHH_3"/>
    <property type="match status" value="1"/>
</dbReference>
<keyword evidence="5" id="KW-0411">Iron-sulfur</keyword>
<accession>A0A5C8KBD9</accession>
<dbReference type="NCBIfam" id="TIGR03916">
    <property type="entry name" value="rSAM_link_UDG"/>
    <property type="match status" value="1"/>
</dbReference>
<protein>
    <submittedName>
        <fullName evidence="7">Putative DNA modification/repair radical SAM protein</fullName>
    </submittedName>
</protein>
<name>A0A5C8KBD9_9BACT</name>
<dbReference type="GO" id="GO:0003824">
    <property type="term" value="F:catalytic activity"/>
    <property type="evidence" value="ECO:0007669"/>
    <property type="project" value="InterPro"/>
</dbReference>